<gene>
    <name evidence="1" type="ORF">FH972_005481</name>
</gene>
<proteinExistence type="predicted"/>
<protein>
    <submittedName>
        <fullName evidence="1">Uncharacterized protein</fullName>
    </submittedName>
</protein>
<organism evidence="1 2">
    <name type="scientific">Carpinus fangiana</name>
    <dbReference type="NCBI Taxonomy" id="176857"/>
    <lineage>
        <taxon>Eukaryota</taxon>
        <taxon>Viridiplantae</taxon>
        <taxon>Streptophyta</taxon>
        <taxon>Embryophyta</taxon>
        <taxon>Tracheophyta</taxon>
        <taxon>Spermatophyta</taxon>
        <taxon>Magnoliopsida</taxon>
        <taxon>eudicotyledons</taxon>
        <taxon>Gunneridae</taxon>
        <taxon>Pentapetalae</taxon>
        <taxon>rosids</taxon>
        <taxon>fabids</taxon>
        <taxon>Fagales</taxon>
        <taxon>Betulaceae</taxon>
        <taxon>Carpinus</taxon>
    </lineage>
</organism>
<reference evidence="1 2" key="1">
    <citation type="submission" date="2019-06" db="EMBL/GenBank/DDBJ databases">
        <title>A chromosomal-level reference genome of Carpinus fangiana (Coryloideae, Betulaceae).</title>
        <authorList>
            <person name="Yang X."/>
            <person name="Wang Z."/>
            <person name="Zhang L."/>
            <person name="Hao G."/>
            <person name="Liu J."/>
            <person name="Yang Y."/>
        </authorList>
    </citation>
    <scope>NUCLEOTIDE SEQUENCE [LARGE SCALE GENOMIC DNA]</scope>
    <source>
        <strain evidence="1">Cfa_2016G</strain>
        <tissue evidence="1">Leaf</tissue>
    </source>
</reference>
<evidence type="ECO:0000313" key="2">
    <source>
        <dbReference type="Proteomes" id="UP000327013"/>
    </source>
</evidence>
<keyword evidence="2" id="KW-1185">Reference proteome</keyword>
<dbReference type="AlphaFoldDB" id="A0A5N6QSA3"/>
<dbReference type="EMBL" id="CM017322">
    <property type="protein sequence ID" value="KAE8009023.1"/>
    <property type="molecule type" value="Genomic_DNA"/>
</dbReference>
<evidence type="ECO:0000313" key="1">
    <source>
        <dbReference type="EMBL" id="KAE8009023.1"/>
    </source>
</evidence>
<sequence>MARGFQRGLLSSPGRHSLLQVERAFDQNGAMFSTEWVYFLRKEKKLAWVGLVDEKKI</sequence>
<dbReference type="Proteomes" id="UP000327013">
    <property type="component" value="Chromosome 2"/>
</dbReference>
<name>A0A5N6QSA3_9ROSI</name>
<accession>A0A5N6QSA3</accession>